<evidence type="ECO:0000313" key="2">
    <source>
        <dbReference type="EMBL" id="KAF7568768.1"/>
    </source>
</evidence>
<protein>
    <submittedName>
        <fullName evidence="2">Uncharacterized protein</fullName>
    </submittedName>
</protein>
<evidence type="ECO:0000313" key="4">
    <source>
        <dbReference type="Proteomes" id="UP000245464"/>
    </source>
</evidence>
<reference evidence="5" key="4">
    <citation type="journal article" date="2022" name="Microb. Genom.">
        <title>A global pangenome for the wheat fungal pathogen Pyrenophora tritici-repentis and prediction of effector protein structural homology.</title>
        <authorList>
            <person name="Moolhuijzen P.M."/>
            <person name="See P.T."/>
            <person name="Shi G."/>
            <person name="Powell H.R."/>
            <person name="Cockram J."/>
            <person name="Jorgensen L.N."/>
            <person name="Benslimane H."/>
            <person name="Strelkov S.E."/>
            <person name="Turner J."/>
            <person name="Liu Z."/>
            <person name="Moffat C.S."/>
        </authorList>
    </citation>
    <scope>NUCLEOTIDE SEQUENCE [LARGE SCALE GENOMIC DNA]</scope>
</reference>
<reference evidence="3" key="2">
    <citation type="submission" date="2021-05" db="EMBL/GenBank/DDBJ databases">
        <authorList>
            <person name="Moolhuijzen P.M."/>
            <person name="Moffat C.S."/>
        </authorList>
    </citation>
    <scope>NUCLEOTIDE SEQUENCE</scope>
    <source>
        <strain evidence="3">86-124</strain>
    </source>
</reference>
<organism evidence="2 4">
    <name type="scientific">Pyrenophora tritici-repentis</name>
    <dbReference type="NCBI Taxonomy" id="45151"/>
    <lineage>
        <taxon>Eukaryota</taxon>
        <taxon>Fungi</taxon>
        <taxon>Dikarya</taxon>
        <taxon>Ascomycota</taxon>
        <taxon>Pezizomycotina</taxon>
        <taxon>Dothideomycetes</taxon>
        <taxon>Pleosporomycetidae</taxon>
        <taxon>Pleosporales</taxon>
        <taxon>Pleosporineae</taxon>
        <taxon>Pleosporaceae</taxon>
        <taxon>Pyrenophora</taxon>
    </lineage>
</organism>
<proteinExistence type="predicted"/>
<feature type="compositionally biased region" description="Basic and acidic residues" evidence="1">
    <location>
        <begin position="9"/>
        <end position="29"/>
    </location>
</feature>
<feature type="compositionally biased region" description="Basic and acidic residues" evidence="1">
    <location>
        <begin position="58"/>
        <end position="75"/>
    </location>
</feature>
<evidence type="ECO:0000256" key="1">
    <source>
        <dbReference type="SAM" id="MobiDB-lite"/>
    </source>
</evidence>
<feature type="region of interest" description="Disordered" evidence="1">
    <location>
        <begin position="1"/>
        <end position="79"/>
    </location>
</feature>
<dbReference type="Proteomes" id="UP000245464">
    <property type="component" value="Chromosome 7"/>
</dbReference>
<dbReference type="OrthoDB" id="3691218at2759"/>
<accession>A0A2W1EPZ9</accession>
<dbReference type="EMBL" id="NQIK02000007">
    <property type="protein sequence ID" value="KAF7568768.1"/>
    <property type="molecule type" value="Genomic_DNA"/>
</dbReference>
<gene>
    <name evidence="3" type="ORF">Ptr86124_009484</name>
    <name evidence="2" type="ORF">PtrM4_133810</name>
</gene>
<keyword evidence="5" id="KW-1185">Reference proteome</keyword>
<dbReference type="EMBL" id="NRDI02000013">
    <property type="protein sequence ID" value="KAI1511840.1"/>
    <property type="molecule type" value="Genomic_DNA"/>
</dbReference>
<evidence type="ECO:0000313" key="5">
    <source>
        <dbReference type="Proteomes" id="UP000249757"/>
    </source>
</evidence>
<name>A0A2W1EPZ9_9PLEO</name>
<evidence type="ECO:0000313" key="3">
    <source>
        <dbReference type="EMBL" id="KAI1511840.1"/>
    </source>
</evidence>
<dbReference type="Proteomes" id="UP000249757">
    <property type="component" value="Unassembled WGS sequence"/>
</dbReference>
<reference evidence="3" key="3">
    <citation type="journal article" date="2022" name="bioRxiv">
        <title>A global pangenome for the wheat fungal pathogen Pyrenophora tritici-repentis and prediction of effector protein structural homology.</title>
        <authorList>
            <person name="Moolhuijzen P."/>
            <person name="See P.T."/>
            <person name="Shi G."/>
            <person name="Powell H.R."/>
            <person name="Cockram J."/>
            <person name="Jorgensen L.N."/>
            <person name="Benslimane H."/>
            <person name="Strelkov S.E."/>
            <person name="Turner J."/>
            <person name="Liu Z."/>
            <person name="Moffat C.S."/>
        </authorList>
    </citation>
    <scope>NUCLEOTIDE SEQUENCE</scope>
    <source>
        <strain evidence="3">86-124</strain>
    </source>
</reference>
<dbReference type="AlphaFoldDB" id="A0A2W1EPZ9"/>
<feature type="compositionally biased region" description="Low complexity" evidence="1">
    <location>
        <begin position="44"/>
        <end position="57"/>
    </location>
</feature>
<reference evidence="2 4" key="1">
    <citation type="journal article" date="2018" name="BMC Genomics">
        <title>Comparative genomics of the wheat fungal pathogen Pyrenophora tritici-repentis reveals chromosomal variations and genome plasticity.</title>
        <authorList>
            <person name="Moolhuijzen P."/>
            <person name="See P.T."/>
            <person name="Hane J.K."/>
            <person name="Shi G."/>
            <person name="Liu Z."/>
            <person name="Oliver R.P."/>
            <person name="Moffat C.S."/>
        </authorList>
    </citation>
    <scope>NUCLEOTIDE SEQUENCE [LARGE SCALE GENOMIC DNA]</scope>
    <source>
        <strain evidence="2">M4</strain>
    </source>
</reference>
<sequence>MFGAQFKGSYKEYDEAPRDAKDSLDKSDDLSVVDTESETTGHDTPPTTRATSPAPTERTAESNSKSKDHQRKQEPPKLPTLKYVAIIETETDKAICELKPECVDEEVCKLVNSAKEMCDKMVKKGYEGKVKLQDIMDIGLDMAMAKAKK</sequence>
<comment type="caution">
    <text evidence="2">The sequence shown here is derived from an EMBL/GenBank/DDBJ whole genome shotgun (WGS) entry which is preliminary data.</text>
</comment>